<dbReference type="InterPro" id="IPR029476">
    <property type="entry name" value="DNase_NucA_NucB"/>
</dbReference>
<protein>
    <submittedName>
        <fullName evidence="4">Deoxyribonuclease NucA/NucB</fullName>
    </submittedName>
</protein>
<dbReference type="OrthoDB" id="2751008at2"/>
<gene>
    <name evidence="4" type="ORF">EV193_106272</name>
</gene>
<feature type="signal peptide" evidence="2">
    <location>
        <begin position="1"/>
        <end position="25"/>
    </location>
</feature>
<evidence type="ECO:0000256" key="2">
    <source>
        <dbReference type="SAM" id="SignalP"/>
    </source>
</evidence>
<dbReference type="AlphaFoldDB" id="A0A4Q7KLB4"/>
<dbReference type="Pfam" id="PF14040">
    <property type="entry name" value="DNase_NucA_NucB"/>
    <property type="match status" value="1"/>
</dbReference>
<proteinExistence type="predicted"/>
<comment type="caution">
    <text evidence="4">The sequence shown here is derived from an EMBL/GenBank/DDBJ whole genome shotgun (WGS) entry which is preliminary data.</text>
</comment>
<evidence type="ECO:0000256" key="1">
    <source>
        <dbReference type="SAM" id="MobiDB-lite"/>
    </source>
</evidence>
<organism evidence="4 5">
    <name type="scientific">Herbihabitans rhizosphaerae</name>
    <dbReference type="NCBI Taxonomy" id="1872711"/>
    <lineage>
        <taxon>Bacteria</taxon>
        <taxon>Bacillati</taxon>
        <taxon>Actinomycetota</taxon>
        <taxon>Actinomycetes</taxon>
        <taxon>Pseudonocardiales</taxon>
        <taxon>Pseudonocardiaceae</taxon>
        <taxon>Herbihabitans</taxon>
    </lineage>
</organism>
<evidence type="ECO:0000259" key="3">
    <source>
        <dbReference type="Pfam" id="PF14040"/>
    </source>
</evidence>
<evidence type="ECO:0000313" key="4">
    <source>
        <dbReference type="EMBL" id="RZS37036.1"/>
    </source>
</evidence>
<reference evidence="4 5" key="1">
    <citation type="submission" date="2019-02" db="EMBL/GenBank/DDBJ databases">
        <title>Genomic Encyclopedia of Type Strains, Phase IV (KMG-IV): sequencing the most valuable type-strain genomes for metagenomic binning, comparative biology and taxonomic classification.</title>
        <authorList>
            <person name="Goeker M."/>
        </authorList>
    </citation>
    <scope>NUCLEOTIDE SEQUENCE [LARGE SCALE GENOMIC DNA]</scope>
    <source>
        <strain evidence="4 5">DSM 101727</strain>
    </source>
</reference>
<keyword evidence="5" id="KW-1185">Reference proteome</keyword>
<name>A0A4Q7KLB4_9PSEU</name>
<accession>A0A4Q7KLB4</accession>
<feature type="chain" id="PRO_5039277157" evidence="2">
    <location>
        <begin position="26"/>
        <end position="433"/>
    </location>
</feature>
<keyword evidence="2" id="KW-0732">Signal</keyword>
<dbReference type="Proteomes" id="UP000294257">
    <property type="component" value="Unassembled WGS sequence"/>
</dbReference>
<feature type="domain" description="Deoxyribonuclease NucA/NucB" evidence="3">
    <location>
        <begin position="341"/>
        <end position="429"/>
    </location>
</feature>
<sequence>MKRRIMATIGSVIALTLWVEGAAVAVQPSQPASWPTVEVLSLAAVNGYPPDFLTDDEALDPNRIFAHAEKTGRYYRSSASDPNPDPTLPKPSNINNDLGLDRHFLEECRRRADKLGDQTQSEAGWIRNHYDWCQAMEIRISHDGSKARARLIRIGQSSESSRKTRIYFMIDQVSGSERLLGYDFRFHTNCTPAADTAGTCNVDSKGSPTMTLRDWEREGGGTGAEPPVYHEIESVVPARAPGDRVAQNRVKNQITMIGSGTQDAIGGVPVRCDSTKVETDPEIGGTDACVFNDVIPYHAYSAREGSLHIAVADHIERAFEKPDTTLPFVEGKTVPGKFQSKTYLSRTRDSEIRRLNRAEAVKTCRAYDPDYPDDGNSCDEYPFATTYEGASRGLYSAWPLDAIQNSSAGGKLGAFYKKDRILDGDKFQVKIER</sequence>
<feature type="region of interest" description="Disordered" evidence="1">
    <location>
        <begin position="75"/>
        <end position="97"/>
    </location>
</feature>
<evidence type="ECO:0000313" key="5">
    <source>
        <dbReference type="Proteomes" id="UP000294257"/>
    </source>
</evidence>
<dbReference type="EMBL" id="SGWQ01000006">
    <property type="protein sequence ID" value="RZS37036.1"/>
    <property type="molecule type" value="Genomic_DNA"/>
</dbReference>
<dbReference type="RefSeq" id="WP_130345637.1">
    <property type="nucleotide sequence ID" value="NZ_SGWQ01000006.1"/>
</dbReference>